<keyword evidence="3" id="KW-1185">Reference proteome</keyword>
<dbReference type="SUPFAM" id="SSF51905">
    <property type="entry name" value="FAD/NAD(P)-binding domain"/>
    <property type="match status" value="2"/>
</dbReference>
<feature type="region of interest" description="Disordered" evidence="1">
    <location>
        <begin position="371"/>
        <end position="420"/>
    </location>
</feature>
<organism evidence="2 3">
    <name type="scientific">Synaphobranchus kaupii</name>
    <name type="common">Kaup's arrowtooth eel</name>
    <dbReference type="NCBI Taxonomy" id="118154"/>
    <lineage>
        <taxon>Eukaryota</taxon>
        <taxon>Metazoa</taxon>
        <taxon>Chordata</taxon>
        <taxon>Craniata</taxon>
        <taxon>Vertebrata</taxon>
        <taxon>Euteleostomi</taxon>
        <taxon>Actinopterygii</taxon>
        <taxon>Neopterygii</taxon>
        <taxon>Teleostei</taxon>
        <taxon>Anguilliformes</taxon>
        <taxon>Synaphobranchidae</taxon>
        <taxon>Synaphobranchus</taxon>
    </lineage>
</organism>
<dbReference type="Gene3D" id="3.50.50.60">
    <property type="entry name" value="FAD/NAD(P)-binding domain"/>
    <property type="match status" value="1"/>
</dbReference>
<protein>
    <recommendedName>
        <fullName evidence="4">L-ornithine N(5)-oxygenase</fullName>
    </recommendedName>
</protein>
<dbReference type="Proteomes" id="UP001152622">
    <property type="component" value="Chromosome 9"/>
</dbReference>
<dbReference type="AlphaFoldDB" id="A0A9Q1ISG2"/>
<dbReference type="OrthoDB" id="76038at2759"/>
<dbReference type="PANTHER" id="PTHR38663">
    <property type="match status" value="1"/>
</dbReference>
<reference evidence="2" key="1">
    <citation type="journal article" date="2023" name="Science">
        <title>Genome structures resolve the early diversification of teleost fishes.</title>
        <authorList>
            <person name="Parey E."/>
            <person name="Louis A."/>
            <person name="Montfort J."/>
            <person name="Bouchez O."/>
            <person name="Roques C."/>
            <person name="Iampietro C."/>
            <person name="Lluch J."/>
            <person name="Castinel A."/>
            <person name="Donnadieu C."/>
            <person name="Desvignes T."/>
            <person name="Floi Bucao C."/>
            <person name="Jouanno E."/>
            <person name="Wen M."/>
            <person name="Mejri S."/>
            <person name="Dirks R."/>
            <person name="Jansen H."/>
            <person name="Henkel C."/>
            <person name="Chen W.J."/>
            <person name="Zahm M."/>
            <person name="Cabau C."/>
            <person name="Klopp C."/>
            <person name="Thompson A.W."/>
            <person name="Robinson-Rechavi M."/>
            <person name="Braasch I."/>
            <person name="Lecointre G."/>
            <person name="Bobe J."/>
            <person name="Postlethwait J.H."/>
            <person name="Berthelot C."/>
            <person name="Roest Crollius H."/>
            <person name="Guiguen Y."/>
        </authorList>
    </citation>
    <scope>NUCLEOTIDE SEQUENCE</scope>
    <source>
        <tissue evidence="2">Blood</tissue>
    </source>
</reference>
<dbReference type="PANTHER" id="PTHR38663:SF1">
    <property type="entry name" value="L-ORNITHINE N(5)-MONOOXYGENASE"/>
    <property type="match status" value="1"/>
</dbReference>
<evidence type="ECO:0000313" key="2">
    <source>
        <dbReference type="EMBL" id="KAJ8350542.1"/>
    </source>
</evidence>
<feature type="compositionally biased region" description="Low complexity" evidence="1">
    <location>
        <begin position="390"/>
        <end position="405"/>
    </location>
</feature>
<gene>
    <name evidence="2" type="ORF">SKAU_G00256720</name>
</gene>
<feature type="region of interest" description="Disordered" evidence="1">
    <location>
        <begin position="114"/>
        <end position="146"/>
    </location>
</feature>
<dbReference type="EMBL" id="JAINUF010000009">
    <property type="protein sequence ID" value="KAJ8350542.1"/>
    <property type="molecule type" value="Genomic_DNA"/>
</dbReference>
<accession>A0A9Q1ISG2</accession>
<sequence length="673" mass="74873">MSSCCLAQYVPVVISPFPKLYTTPSAQLRLLCSSISPVYHGVSPVIQPLFSQCSLLPSAGRIVYRRVSYAAMLDVLIVGGGPHALTLSTLLAHPDVRCPQPSTDILDGIQLSQTKSKSGWSRGKRRPATAKVSKEEAAPGPTHTTPPLRFRVVDSYGEWAALWGSQFSALNIPHLRSHTLVHTDPLNKKSLQDFVVKHGRSGELHCLPERVCILDENAYFNDNRLGKRDKRRLSASVATRRNLYFSLPATRLSVDFFQDQVDPASAWRATEHLHTAYTVVHRYGLDSVLIRGTVDRIIPVMPDQSSGEHKEALFFRVLLQGGEMIEARRVVMATGPTRAQMANIPAWVSAITESYPEDRLQHTVQLMHQQARSWQQEAGTLQQEAGTQPQEAETLQQEEGTQQQESRPNSPAPPPVCHTGERMLVIGGGLTSAHVISIALQQGAGHVTWLLRKHLQLKQFDVGDVESLIGRYSHVEHGIQMDGLAYLRRFYGERSLPRRLAMIRQARKGGAVTPEAYAQLVPNIQNGRLDVKPYCQVSEAKWCYKNQAWSISLSCGEIWTGDRIWLATGCKLDVNQDPLLADVIKEFPIQVLDGWPCLSDTLQWASGCPLYLMGQYAALQIGPHVVNLAGGQASSMRIAKDILGWHKGIREGHGAERTRTEEYIQQMHGLMWL</sequence>
<proteinExistence type="predicted"/>
<feature type="compositionally biased region" description="Polar residues" evidence="1">
    <location>
        <begin position="371"/>
        <end position="389"/>
    </location>
</feature>
<comment type="caution">
    <text evidence="2">The sequence shown here is derived from an EMBL/GenBank/DDBJ whole genome shotgun (WGS) entry which is preliminary data.</text>
</comment>
<evidence type="ECO:0008006" key="4">
    <source>
        <dbReference type="Google" id="ProtNLM"/>
    </source>
</evidence>
<evidence type="ECO:0000313" key="3">
    <source>
        <dbReference type="Proteomes" id="UP001152622"/>
    </source>
</evidence>
<evidence type="ECO:0000256" key="1">
    <source>
        <dbReference type="SAM" id="MobiDB-lite"/>
    </source>
</evidence>
<dbReference type="InterPro" id="IPR036188">
    <property type="entry name" value="FAD/NAD-bd_sf"/>
</dbReference>
<name>A0A9Q1ISG2_SYNKA</name>